<sequence>MDFTNRHIVVTGGTGALGSAVVELLINAGAKCSVPCFDSKELESFLQKDEQGVYIKTPVNLTDEKQCQSFFDLAVSAQGDLWGSIHIAGGFGMGNIEDTSKADFMKQINLNLVTCYNSCRAAVQHFKTQGNGGRIVNIAARPALEPRQGAGMTAYTTAKAGVAALTQSLAAEVIEDNILVNAIAPSTIDTPQNRDSMPNADFEKWPKPKQLAKQIAYLVSSDNEVTRGDIATVYGES</sequence>
<dbReference type="InterPro" id="IPR036291">
    <property type="entry name" value="NAD(P)-bd_dom_sf"/>
</dbReference>
<evidence type="ECO:0000313" key="2">
    <source>
        <dbReference type="EMBL" id="MCW9713678.1"/>
    </source>
</evidence>
<accession>A0ABT3Q0N8</accession>
<name>A0ABT3Q0N8_9BACT</name>
<evidence type="ECO:0000256" key="1">
    <source>
        <dbReference type="ARBA" id="ARBA00006484"/>
    </source>
</evidence>
<evidence type="ECO:0000313" key="3">
    <source>
        <dbReference type="Proteomes" id="UP001207337"/>
    </source>
</evidence>
<keyword evidence="3" id="KW-1185">Reference proteome</keyword>
<dbReference type="EMBL" id="JAJNDC010000003">
    <property type="protein sequence ID" value="MCW9713678.1"/>
    <property type="molecule type" value="Genomic_DNA"/>
</dbReference>
<dbReference type="SUPFAM" id="SSF51735">
    <property type="entry name" value="NAD(P)-binding Rossmann-fold domains"/>
    <property type="match status" value="1"/>
</dbReference>
<reference evidence="2 3" key="1">
    <citation type="submission" date="2021-11" db="EMBL/GenBank/DDBJ databases">
        <title>Aliifidinibius sp. nov., a new bacterium isolated from saline soil.</title>
        <authorList>
            <person name="Galisteo C."/>
            <person name="De La Haba R."/>
            <person name="Sanchez-Porro C."/>
            <person name="Ventosa A."/>
        </authorList>
    </citation>
    <scope>NUCLEOTIDE SEQUENCE [LARGE SCALE GENOMIC DNA]</scope>
    <source>
        <strain evidence="2 3">KACC 190600</strain>
    </source>
</reference>
<comment type="similarity">
    <text evidence="1">Belongs to the short-chain dehydrogenases/reductases (SDR) family.</text>
</comment>
<dbReference type="Proteomes" id="UP001207337">
    <property type="component" value="Unassembled WGS sequence"/>
</dbReference>
<dbReference type="InterPro" id="IPR002347">
    <property type="entry name" value="SDR_fam"/>
</dbReference>
<dbReference type="PANTHER" id="PTHR42760:SF40">
    <property type="entry name" value="3-OXOACYL-[ACYL-CARRIER-PROTEIN] REDUCTASE, CHLOROPLASTIC"/>
    <property type="match status" value="1"/>
</dbReference>
<proteinExistence type="inferred from homology"/>
<dbReference type="InterPro" id="IPR020904">
    <property type="entry name" value="Sc_DH/Rdtase_CS"/>
</dbReference>
<dbReference type="PROSITE" id="PS00061">
    <property type="entry name" value="ADH_SHORT"/>
    <property type="match status" value="1"/>
</dbReference>
<comment type="caution">
    <text evidence="2">The sequence shown here is derived from an EMBL/GenBank/DDBJ whole genome shotgun (WGS) entry which is preliminary data.</text>
</comment>
<dbReference type="Gene3D" id="3.40.50.720">
    <property type="entry name" value="NAD(P)-binding Rossmann-like Domain"/>
    <property type="match status" value="1"/>
</dbReference>
<dbReference type="PRINTS" id="PR00081">
    <property type="entry name" value="GDHRDH"/>
</dbReference>
<gene>
    <name evidence="2" type="ORF">LQ318_12270</name>
</gene>
<dbReference type="Pfam" id="PF00106">
    <property type="entry name" value="adh_short"/>
    <property type="match status" value="1"/>
</dbReference>
<protein>
    <submittedName>
        <fullName evidence="2">SDR family NAD(P)-dependent oxidoreductase</fullName>
    </submittedName>
</protein>
<dbReference type="RefSeq" id="WP_265790531.1">
    <property type="nucleotide sequence ID" value="NZ_BAABRS010000003.1"/>
</dbReference>
<organism evidence="2 3">
    <name type="scientific">Fodinibius salicampi</name>
    <dbReference type="NCBI Taxonomy" id="1920655"/>
    <lineage>
        <taxon>Bacteria</taxon>
        <taxon>Pseudomonadati</taxon>
        <taxon>Balneolota</taxon>
        <taxon>Balneolia</taxon>
        <taxon>Balneolales</taxon>
        <taxon>Balneolaceae</taxon>
        <taxon>Fodinibius</taxon>
    </lineage>
</organism>
<dbReference type="PANTHER" id="PTHR42760">
    <property type="entry name" value="SHORT-CHAIN DEHYDROGENASES/REDUCTASES FAMILY MEMBER"/>
    <property type="match status" value="1"/>
</dbReference>